<keyword evidence="5" id="KW-1185">Reference proteome</keyword>
<dbReference type="Pfam" id="PF12738">
    <property type="entry name" value="PTCB-BRCT"/>
    <property type="match status" value="2"/>
</dbReference>
<dbReference type="GO" id="GO:0033314">
    <property type="term" value="P:mitotic DNA replication checkpoint signaling"/>
    <property type="evidence" value="ECO:0007669"/>
    <property type="project" value="TreeGrafter"/>
</dbReference>
<dbReference type="AlphaFoldDB" id="A0A9P0B9V1"/>
<feature type="domain" description="BRCT" evidence="3">
    <location>
        <begin position="1022"/>
        <end position="1106"/>
    </location>
</feature>
<protein>
    <recommendedName>
        <fullName evidence="3">BRCT domain-containing protein</fullName>
    </recommendedName>
</protein>
<dbReference type="OrthoDB" id="251770at2759"/>
<dbReference type="PANTHER" id="PTHR13561">
    <property type="entry name" value="DNA REPLICATION REGULATOR DPB11-RELATED"/>
    <property type="match status" value="1"/>
</dbReference>
<feature type="domain" description="BRCT" evidence="3">
    <location>
        <begin position="194"/>
        <end position="288"/>
    </location>
</feature>
<feature type="region of interest" description="Disordered" evidence="2">
    <location>
        <begin position="534"/>
        <end position="559"/>
    </location>
</feature>
<feature type="region of interest" description="Disordered" evidence="2">
    <location>
        <begin position="765"/>
        <end position="792"/>
    </location>
</feature>
<dbReference type="PANTHER" id="PTHR13561:SF20">
    <property type="entry name" value="DNA TOPOISOMERASE 2-BINDING PROTEIN 1"/>
    <property type="match status" value="1"/>
</dbReference>
<dbReference type="InterPro" id="IPR001357">
    <property type="entry name" value="BRCT_dom"/>
</dbReference>
<accession>A0A9P0B9V1</accession>
<feature type="domain" description="BRCT" evidence="3">
    <location>
        <begin position="573"/>
        <end position="659"/>
    </location>
</feature>
<dbReference type="SUPFAM" id="SSF52113">
    <property type="entry name" value="BRCT domain"/>
    <property type="match status" value="6"/>
</dbReference>
<dbReference type="Pfam" id="PF16770">
    <property type="entry name" value="RTT107_BRCT_5"/>
    <property type="match status" value="1"/>
</dbReference>
<dbReference type="CDD" id="cd17731">
    <property type="entry name" value="BRCT_TopBP1_rpt2_like"/>
    <property type="match status" value="1"/>
</dbReference>
<evidence type="ECO:0000256" key="1">
    <source>
        <dbReference type="ARBA" id="ARBA00022737"/>
    </source>
</evidence>
<dbReference type="CDD" id="cd17738">
    <property type="entry name" value="BRCT_TopBP1_rpt7"/>
    <property type="match status" value="1"/>
</dbReference>
<dbReference type="PROSITE" id="PS50172">
    <property type="entry name" value="BRCT"/>
    <property type="match status" value="6"/>
</dbReference>
<gene>
    <name evidence="4" type="ORF">MELIAE_LOCUS9722</name>
</gene>
<dbReference type="Pfam" id="PF00533">
    <property type="entry name" value="BRCT"/>
    <property type="match status" value="2"/>
</dbReference>
<dbReference type="Proteomes" id="UP001154078">
    <property type="component" value="Chromosome 6"/>
</dbReference>
<dbReference type="GO" id="GO:0007095">
    <property type="term" value="P:mitotic G2 DNA damage checkpoint signaling"/>
    <property type="evidence" value="ECO:0007669"/>
    <property type="project" value="TreeGrafter"/>
</dbReference>
<evidence type="ECO:0000313" key="5">
    <source>
        <dbReference type="Proteomes" id="UP001154078"/>
    </source>
</evidence>
<dbReference type="SMART" id="SM00292">
    <property type="entry name" value="BRCT"/>
    <property type="match status" value="6"/>
</dbReference>
<evidence type="ECO:0000313" key="4">
    <source>
        <dbReference type="EMBL" id="CAH0559697.1"/>
    </source>
</evidence>
<feature type="domain" description="BRCT" evidence="3">
    <location>
        <begin position="110"/>
        <end position="172"/>
    </location>
</feature>
<organism evidence="4 5">
    <name type="scientific">Brassicogethes aeneus</name>
    <name type="common">Rape pollen beetle</name>
    <name type="synonym">Meligethes aeneus</name>
    <dbReference type="NCBI Taxonomy" id="1431903"/>
    <lineage>
        <taxon>Eukaryota</taxon>
        <taxon>Metazoa</taxon>
        <taxon>Ecdysozoa</taxon>
        <taxon>Arthropoda</taxon>
        <taxon>Hexapoda</taxon>
        <taxon>Insecta</taxon>
        <taxon>Pterygota</taxon>
        <taxon>Neoptera</taxon>
        <taxon>Endopterygota</taxon>
        <taxon>Coleoptera</taxon>
        <taxon>Polyphaga</taxon>
        <taxon>Cucujiformia</taxon>
        <taxon>Nitidulidae</taxon>
        <taxon>Meligethinae</taxon>
        <taxon>Brassicogethes</taxon>
    </lineage>
</organism>
<feature type="domain" description="BRCT" evidence="3">
    <location>
        <begin position="368"/>
        <end position="458"/>
    </location>
</feature>
<evidence type="ECO:0000256" key="2">
    <source>
        <dbReference type="SAM" id="MobiDB-lite"/>
    </source>
</evidence>
<proteinExistence type="predicted"/>
<name>A0A9P0B9V1_BRAAE</name>
<sequence length="1248" mass="139058">MDNIRIIFILPSKYKDENEATDIMLQAYEVCKQNVRNVSWVKEDEYDSADLGKTDFVIFEDFSGVNYEKLIETKCARILGPWCVYLCLMEGKPIPNFTWPIYNIAMFECVVVGSYLPKKTKKDIKNKVELMGGRYIDTLLGVTTHVITESVQTEKYARAAELGLKILLPGWVDAVWEASQSGNVHANDEQFQSFKVPPLHNLVVCSTGFTRASERSELTRIVSENGGNFTGKLSISSTDVLVCKGTEGSTSEKYKAAVASQNIKCVTLDWITESVKKGYALPHKLFPVKKGQSTPIKNDESVNPNFSTISAIVSSGKENRTTIDESVAVALNFEDSVGGNASTNKRKGSLNDEHIQLIDNLDVRKAKRAGQYLDGCSVYVAGFDSEHREKLCKILNLSGATRYDSITDRVTHVIVGDVTCHDVKIIKSKGYACALVSLRWLVASMEKREPAPEEDFLVGFDNADKSDMCSPLSRKGLKLLKSDRTMTENEAAKETVLLPAQPDEPDIMQQYLKPMNTADEDTLAQLLKNDSKFTSTKENEAPRLSTMPPPPEPEISAQQTTLGSNLTDDDTVQPCDVFEGLKFALAGFKADEVEILSEQIKSCGGEIVAKSFKGVLDYAVLPVFNDAEIRQSAAEVVTDLWVAECIEENEVREVLYYHQPFVLQNSSPLENCVITCSGVCSYERNFLRNLIVALGGKCQDQFARYTSVEKGVLGSTHLVSLDASGKKYSAAIKWGLPAVSKDWLLEVARTGLAVLETPFLLGESKAPERPAPTPLGTPNYGTPKSTPLGKPESAQVATPVHQKFNNDVADMTPAKRNFDLSSGGCSQVTPVSKIMQEVRSNNLLGTPDNSPVVYDKFFNIKTPDTPLERFLTPTVNKELRKRLLKCIYQFPEYVPPPPTPRRTSTPLSELKKRLRDKICKGVDYKEPDVEPTNMDMDTFDDDVMEIADEVFEQPQENPEIQNKLEKLEELMNSSSGTSSRRPSRLFQSTVPEEVANMEIKDSQAFTVGWDYRETAKTEETRVKIFMISGIDNDQRQSYAEKLESLGAIVSELASYDPNCTHLICPKPARNEKTLSCMAAGKWILHESYVQKSIEAGKFLNEELFEFGNPKSSGNFSVNLDREGEARANSMHYWRKEISGRGYGAFSDMRAMVVAAKREPIVRVVEAGGGVIVDMSPPFDDTVTINATHCLLEPRKISMEKMQDYIILAKQGIYCVNTLYISDFLQRITNDVRDCILPPFTKYYSRSDT</sequence>
<feature type="domain" description="BRCT" evidence="3">
    <location>
        <begin position="664"/>
        <end position="761"/>
    </location>
</feature>
<dbReference type="Gene3D" id="3.40.50.10190">
    <property type="entry name" value="BRCT domain"/>
    <property type="match status" value="8"/>
</dbReference>
<dbReference type="GO" id="GO:0006270">
    <property type="term" value="P:DNA replication initiation"/>
    <property type="evidence" value="ECO:0007669"/>
    <property type="project" value="TreeGrafter"/>
</dbReference>
<reference evidence="4" key="1">
    <citation type="submission" date="2021-12" db="EMBL/GenBank/DDBJ databases">
        <authorList>
            <person name="King R."/>
        </authorList>
    </citation>
    <scope>NUCLEOTIDE SEQUENCE</scope>
</reference>
<dbReference type="InterPro" id="IPR036420">
    <property type="entry name" value="BRCT_dom_sf"/>
</dbReference>
<keyword evidence="1" id="KW-0677">Repeat</keyword>
<evidence type="ECO:0000259" key="3">
    <source>
        <dbReference type="PROSITE" id="PS50172"/>
    </source>
</evidence>
<dbReference type="InterPro" id="IPR059215">
    <property type="entry name" value="BRCT2_TopBP1-like"/>
</dbReference>
<dbReference type="EMBL" id="OV121137">
    <property type="protein sequence ID" value="CAH0559697.1"/>
    <property type="molecule type" value="Genomic_DNA"/>
</dbReference>
<dbReference type="FunFam" id="3.40.50.10190:FF:000018">
    <property type="entry name" value="DNA topoisomerase 2-binding protein 1"/>
    <property type="match status" value="1"/>
</dbReference>